<proteinExistence type="predicted"/>
<keyword evidence="2" id="KW-0808">Transferase</keyword>
<dbReference type="SUPFAM" id="SSF53448">
    <property type="entry name" value="Nucleotide-diphospho-sugar transferases"/>
    <property type="match status" value="1"/>
</dbReference>
<keyword evidence="2" id="KW-0328">Glycosyltransferase</keyword>
<evidence type="ECO:0000259" key="1">
    <source>
        <dbReference type="Pfam" id="PF00535"/>
    </source>
</evidence>
<protein>
    <submittedName>
        <fullName evidence="2">Putative teichuronic acid biosynthesis glycosyltransferase TuaG</fullName>
        <ecNumber evidence="2">2.4.-.-</ecNumber>
    </submittedName>
</protein>
<dbReference type="AlphaFoldDB" id="A0A0P1IAX5"/>
<dbReference type="EMBL" id="CYUD01000007">
    <property type="protein sequence ID" value="CUK02565.1"/>
    <property type="molecule type" value="Genomic_DNA"/>
</dbReference>
<dbReference type="RefSeq" id="WP_058282087.1">
    <property type="nucleotide sequence ID" value="NZ_CYUD01000007.1"/>
</dbReference>
<dbReference type="Gene3D" id="3.90.550.10">
    <property type="entry name" value="Spore Coat Polysaccharide Biosynthesis Protein SpsA, Chain A"/>
    <property type="match status" value="1"/>
</dbReference>
<gene>
    <name evidence="2" type="primary">tuaG</name>
    <name evidence="2" type="ORF">RUE5091_02367</name>
</gene>
<dbReference type="GO" id="GO:0016758">
    <property type="term" value="F:hexosyltransferase activity"/>
    <property type="evidence" value="ECO:0007669"/>
    <property type="project" value="UniProtKB-ARBA"/>
</dbReference>
<dbReference type="EC" id="2.4.-.-" evidence="2"/>
<dbReference type="OrthoDB" id="5291101at2"/>
<dbReference type="PANTHER" id="PTHR22916">
    <property type="entry name" value="GLYCOSYLTRANSFERASE"/>
    <property type="match status" value="1"/>
</dbReference>
<keyword evidence="3" id="KW-1185">Reference proteome</keyword>
<dbReference type="SUPFAM" id="SSF53756">
    <property type="entry name" value="UDP-Glycosyltransferase/glycogen phosphorylase"/>
    <property type="match status" value="1"/>
</dbReference>
<dbReference type="Proteomes" id="UP000051260">
    <property type="component" value="Unassembled WGS sequence"/>
</dbReference>
<dbReference type="PANTHER" id="PTHR22916:SF65">
    <property type="entry name" value="SLR1065 PROTEIN"/>
    <property type="match status" value="1"/>
</dbReference>
<accession>A0A0P1IAX5</accession>
<evidence type="ECO:0000313" key="2">
    <source>
        <dbReference type="EMBL" id="CUK02565.1"/>
    </source>
</evidence>
<reference evidence="3" key="1">
    <citation type="submission" date="2015-09" db="EMBL/GenBank/DDBJ databases">
        <authorList>
            <person name="Rodrigo-Torres L."/>
            <person name="Arahal D.R."/>
        </authorList>
    </citation>
    <scope>NUCLEOTIDE SEQUENCE [LARGE SCALE GENOMIC DNA]</scope>
    <source>
        <strain evidence="3">CECT 5091</strain>
    </source>
</reference>
<sequence>MKNNDFDPFWFRNKELCEALRVEAAFQPDKSLPRITVVTPAFRSGKYIRDTVESVYHQFYPNLEYLVYDSCSDDGTAEILSEYSFLDATIEKDNGQSDALNKGFKRATGDIITWLNADDIFAPWALWRMAMAFEESGADLVAGQVVLFSGNSSINLHTYGLSDGPLIEREILNLDGMWNTGQYFYQPEVFFTRDIYEKAGGYISENLHYSMDYELWLRMAGAGAKISGIGAPITYFRKHDEQKTHAEKAFKSELKEVVRNYVPKRNDPPVHPGYKFAQKRPRVVMINDLGFQYGAGVGHRRIAEALRLQHCDVHCFSLAEDASDENLTIIRDYESLVLAIEALDPDVVIIGNLHGAERKHIWLSAVLDRWKTLFCLHDFYMLTGRCAYPGGCAKAKEGTCDATCPTPLEYPKLEPGKISAALSRKRNLIRHPNAMLLANSEYTKKVAGDILLGSGFSEREIAGKILLAELGINTQRFFPASGDEIPEMRKSFGIPLEKRVILMPSGDYDDPRKGGAEAWSLLQKLPADQFHALVIGRGVLPKGLQQDMVTQVPYAKDLDRIADYFRISDFVLTASCDETFGQTIVEGALCGAVPISLGGGGALPEVCSAIKGSFQVSRLERKEQAIKETVGFLLGMANDPGALAERKLKVRLTAENKFSLGALSRRLHLAFKQSGIISERSLFPKVDLGLNTNTPPVTVLAGQISFLQNSEIAWTPDDKFNLIAPRWLKKPGRFESVLTDKRSLLHLALRYPLKWPRTILIHRIRRRLLRLSGK</sequence>
<dbReference type="Pfam" id="PF00535">
    <property type="entry name" value="Glycos_transf_2"/>
    <property type="match status" value="1"/>
</dbReference>
<dbReference type="Gene3D" id="3.40.50.2000">
    <property type="entry name" value="Glycogen Phosphorylase B"/>
    <property type="match status" value="1"/>
</dbReference>
<name>A0A0P1IAX5_9RHOB</name>
<evidence type="ECO:0000313" key="3">
    <source>
        <dbReference type="Proteomes" id="UP000051260"/>
    </source>
</evidence>
<dbReference type="InterPro" id="IPR001173">
    <property type="entry name" value="Glyco_trans_2-like"/>
</dbReference>
<dbReference type="CDD" id="cd06433">
    <property type="entry name" value="GT_2_WfgS_like"/>
    <property type="match status" value="1"/>
</dbReference>
<dbReference type="InterPro" id="IPR029044">
    <property type="entry name" value="Nucleotide-diphossugar_trans"/>
</dbReference>
<feature type="domain" description="Glycosyltransferase 2-like" evidence="1">
    <location>
        <begin position="36"/>
        <end position="160"/>
    </location>
</feature>
<organism evidence="2 3">
    <name type="scientific">Ruegeria denitrificans</name>
    <dbReference type="NCBI Taxonomy" id="1715692"/>
    <lineage>
        <taxon>Bacteria</taxon>
        <taxon>Pseudomonadati</taxon>
        <taxon>Pseudomonadota</taxon>
        <taxon>Alphaproteobacteria</taxon>
        <taxon>Rhodobacterales</taxon>
        <taxon>Roseobacteraceae</taxon>
        <taxon>Ruegeria</taxon>
    </lineage>
</organism>
<dbReference type="STRING" id="1715692.RUE5091_02367"/>